<protein>
    <submittedName>
        <fullName evidence="2">Uncharacterized protein</fullName>
    </submittedName>
</protein>
<evidence type="ECO:0000256" key="1">
    <source>
        <dbReference type="SAM" id="MobiDB-lite"/>
    </source>
</evidence>
<proteinExistence type="predicted"/>
<accession>A0A8S5P8N6</accession>
<name>A0A8S5P8N6_9CAUD</name>
<evidence type="ECO:0000313" key="2">
    <source>
        <dbReference type="EMBL" id="DAE02973.1"/>
    </source>
</evidence>
<organism evidence="2">
    <name type="scientific">Siphoviridae sp. ctM4S20</name>
    <dbReference type="NCBI Taxonomy" id="2825458"/>
    <lineage>
        <taxon>Viruses</taxon>
        <taxon>Duplodnaviria</taxon>
        <taxon>Heunggongvirae</taxon>
        <taxon>Uroviricota</taxon>
        <taxon>Caudoviricetes</taxon>
    </lineage>
</organism>
<reference evidence="2" key="1">
    <citation type="journal article" date="2021" name="Proc. Natl. Acad. Sci. U.S.A.">
        <title>A Catalog of Tens of Thousands of Viruses from Human Metagenomes Reveals Hidden Associations with Chronic Diseases.</title>
        <authorList>
            <person name="Tisza M.J."/>
            <person name="Buck C.B."/>
        </authorList>
    </citation>
    <scope>NUCLEOTIDE SEQUENCE</scope>
    <source>
        <strain evidence="2">CtM4S20</strain>
    </source>
</reference>
<dbReference type="EMBL" id="BK015356">
    <property type="protein sequence ID" value="DAE02973.1"/>
    <property type="molecule type" value="Genomic_DNA"/>
</dbReference>
<sequence length="149" mass="17494">MFQDLKTDQEDNDGDRGSGGTSLKKTTVELTSEQTYEDLMATIFAFFGITDYVTAQRMTLKEFNIRQRARDMQMLDEEKRVYLLAFQIRQAQASKKDGRYIFEKFEDFYNEEERRRTVLNRSQGPAVNQELIEIAKRLQKRRKEGGIDG</sequence>
<feature type="region of interest" description="Disordered" evidence="1">
    <location>
        <begin position="1"/>
        <end position="26"/>
    </location>
</feature>